<dbReference type="Proteomes" id="UP000291189">
    <property type="component" value="Unassembled WGS sequence"/>
</dbReference>
<comment type="caution">
    <text evidence="4">The sequence shown here is derived from an EMBL/GenBank/DDBJ whole genome shotgun (WGS) entry which is preliminary data.</text>
</comment>
<dbReference type="SMART" id="SM00267">
    <property type="entry name" value="GGDEF"/>
    <property type="match status" value="1"/>
</dbReference>
<organism evidence="4 5">
    <name type="scientific">Nocardioides iriomotensis</name>
    <dbReference type="NCBI Taxonomy" id="715784"/>
    <lineage>
        <taxon>Bacteria</taxon>
        <taxon>Bacillati</taxon>
        <taxon>Actinomycetota</taxon>
        <taxon>Actinomycetes</taxon>
        <taxon>Propionibacteriales</taxon>
        <taxon>Nocardioidaceae</taxon>
        <taxon>Nocardioides</taxon>
    </lineage>
</organism>
<feature type="transmembrane region" description="Helical" evidence="2">
    <location>
        <begin position="263"/>
        <end position="285"/>
    </location>
</feature>
<dbReference type="Pfam" id="PF00990">
    <property type="entry name" value="GGDEF"/>
    <property type="match status" value="1"/>
</dbReference>
<sequence>MRTWFCAALAGVLGLLFVGSLRLPGLGDEAITLISNLGQLAAVTAASVLCWVASRSDDRHPRAWRWLSLGVGAWAAGQVVWTCYEVTGTEVPFPSLSDVGFLIFPIASGVGLLLWLGSQSTLAARARDVLDGAIIALSLLVLSWVTSLGSVVAEGGSDWLSTGLSMAYPIGDVILGTLVLLAVARGRREERDVLVVLALGLGALALADSAYLYLVSIGSYTSADVVSSGWVFGFLLVGAAALGQHGIARRGSTAYADEHDQSLVAAALPYLPFGAAGIAVALDLVRTPEDPLVDVLLAASLVVFVLARQFLAMAENRRLFVELGRAHDLLEHQALHDHLTGLPNRALFTDRLDHALQRPTAELGLLFCDLDDFKQVNDVHGHDAGDLLLQLVAERLLGCVRGEDTVARLGGDEFAMLLDNPNDAERIATRVVEQMRRPFFLGGHEVKVTMSVGVTQHWATPPPTSQPRNRAEDRLAVPVLLTPPDDSVGSERGAVAHWLLRTADQAMYTAKTSGKARAVLSGSPTVPGAAVPREGEAVEETPV</sequence>
<dbReference type="NCBIfam" id="TIGR00254">
    <property type="entry name" value="GGDEF"/>
    <property type="match status" value="1"/>
</dbReference>
<evidence type="ECO:0000256" key="1">
    <source>
        <dbReference type="SAM" id="MobiDB-lite"/>
    </source>
</evidence>
<evidence type="ECO:0000313" key="4">
    <source>
        <dbReference type="EMBL" id="RYU10250.1"/>
    </source>
</evidence>
<feature type="transmembrane region" description="Helical" evidence="2">
    <location>
        <begin position="159"/>
        <end position="181"/>
    </location>
</feature>
<dbReference type="Gene3D" id="3.30.70.270">
    <property type="match status" value="1"/>
</dbReference>
<keyword evidence="2" id="KW-0812">Transmembrane</keyword>
<feature type="transmembrane region" description="Helical" evidence="2">
    <location>
        <begin position="291"/>
        <end position="311"/>
    </location>
</feature>
<dbReference type="EMBL" id="SDPU01000032">
    <property type="protein sequence ID" value="RYU10250.1"/>
    <property type="molecule type" value="Genomic_DNA"/>
</dbReference>
<dbReference type="AlphaFoldDB" id="A0A4Q5IVZ4"/>
<dbReference type="PROSITE" id="PS50887">
    <property type="entry name" value="GGDEF"/>
    <property type="match status" value="1"/>
</dbReference>
<dbReference type="PANTHER" id="PTHR44757">
    <property type="entry name" value="DIGUANYLATE CYCLASE DGCP"/>
    <property type="match status" value="1"/>
</dbReference>
<dbReference type="InterPro" id="IPR029787">
    <property type="entry name" value="Nucleotide_cyclase"/>
</dbReference>
<feature type="transmembrane region" description="Helical" evidence="2">
    <location>
        <begin position="193"/>
        <end position="213"/>
    </location>
</feature>
<feature type="region of interest" description="Disordered" evidence="1">
    <location>
        <begin position="519"/>
        <end position="543"/>
    </location>
</feature>
<keyword evidence="5" id="KW-1185">Reference proteome</keyword>
<accession>A0A4Q5IVZ4</accession>
<evidence type="ECO:0000259" key="3">
    <source>
        <dbReference type="PROSITE" id="PS50887"/>
    </source>
</evidence>
<evidence type="ECO:0000313" key="5">
    <source>
        <dbReference type="Proteomes" id="UP000291189"/>
    </source>
</evidence>
<dbReference type="InterPro" id="IPR043128">
    <property type="entry name" value="Rev_trsase/Diguanyl_cyclase"/>
</dbReference>
<protein>
    <submittedName>
        <fullName evidence="4">GGDEF domain-containing protein</fullName>
    </submittedName>
</protein>
<dbReference type="InterPro" id="IPR052155">
    <property type="entry name" value="Biofilm_reg_signaling"/>
</dbReference>
<feature type="transmembrane region" description="Helical" evidence="2">
    <location>
        <begin position="66"/>
        <end position="87"/>
    </location>
</feature>
<keyword evidence="2" id="KW-0472">Membrane</keyword>
<keyword evidence="2" id="KW-1133">Transmembrane helix</keyword>
<dbReference type="SUPFAM" id="SSF55073">
    <property type="entry name" value="Nucleotide cyclase"/>
    <property type="match status" value="1"/>
</dbReference>
<feature type="transmembrane region" description="Helical" evidence="2">
    <location>
        <begin position="225"/>
        <end position="242"/>
    </location>
</feature>
<dbReference type="InterPro" id="IPR000160">
    <property type="entry name" value="GGDEF_dom"/>
</dbReference>
<reference evidence="4 5" key="1">
    <citation type="submission" date="2019-01" db="EMBL/GenBank/DDBJ databases">
        <title>Nocardioides guangzhouensis sp. nov., an actinobacterium isolated from soil.</title>
        <authorList>
            <person name="Fu Y."/>
            <person name="Cai Y."/>
            <person name="Lin Z."/>
            <person name="Chen P."/>
        </authorList>
    </citation>
    <scope>NUCLEOTIDE SEQUENCE [LARGE SCALE GENOMIC DNA]</scope>
    <source>
        <strain evidence="4 5">NBRC 105384</strain>
    </source>
</reference>
<dbReference type="RefSeq" id="WP_129988686.1">
    <property type="nucleotide sequence ID" value="NZ_SDPU01000032.1"/>
</dbReference>
<proteinExistence type="predicted"/>
<gene>
    <name evidence="4" type="ORF">ETU37_17815</name>
</gene>
<feature type="transmembrane region" description="Helical" evidence="2">
    <location>
        <begin position="129"/>
        <end position="153"/>
    </location>
</feature>
<feature type="transmembrane region" description="Helical" evidence="2">
    <location>
        <begin position="30"/>
        <end position="54"/>
    </location>
</feature>
<name>A0A4Q5IVZ4_9ACTN</name>
<dbReference type="CDD" id="cd01949">
    <property type="entry name" value="GGDEF"/>
    <property type="match status" value="1"/>
</dbReference>
<feature type="transmembrane region" description="Helical" evidence="2">
    <location>
        <begin position="99"/>
        <end position="117"/>
    </location>
</feature>
<dbReference type="OrthoDB" id="23692at2"/>
<dbReference type="PANTHER" id="PTHR44757:SF2">
    <property type="entry name" value="BIOFILM ARCHITECTURE MAINTENANCE PROTEIN MBAA"/>
    <property type="match status" value="1"/>
</dbReference>
<feature type="domain" description="GGDEF" evidence="3">
    <location>
        <begin position="361"/>
        <end position="523"/>
    </location>
</feature>
<evidence type="ECO:0000256" key="2">
    <source>
        <dbReference type="SAM" id="Phobius"/>
    </source>
</evidence>